<dbReference type="EMBL" id="CAUOFW020000728">
    <property type="protein sequence ID" value="CAK9136022.1"/>
    <property type="molecule type" value="Genomic_DNA"/>
</dbReference>
<dbReference type="Gene3D" id="3.40.50.10190">
    <property type="entry name" value="BRCT domain"/>
    <property type="match status" value="1"/>
</dbReference>
<dbReference type="Pfam" id="PF06732">
    <property type="entry name" value="Pescadillo_N"/>
    <property type="match status" value="1"/>
</dbReference>
<organism evidence="2 3">
    <name type="scientific">Ilex paraguariensis</name>
    <name type="common">yerba mate</name>
    <dbReference type="NCBI Taxonomy" id="185542"/>
    <lineage>
        <taxon>Eukaryota</taxon>
        <taxon>Viridiplantae</taxon>
        <taxon>Streptophyta</taxon>
        <taxon>Embryophyta</taxon>
        <taxon>Tracheophyta</taxon>
        <taxon>Spermatophyta</taxon>
        <taxon>Magnoliopsida</taxon>
        <taxon>eudicotyledons</taxon>
        <taxon>Gunneridae</taxon>
        <taxon>Pentapetalae</taxon>
        <taxon>asterids</taxon>
        <taxon>campanulids</taxon>
        <taxon>Aquifoliales</taxon>
        <taxon>Aquifoliaceae</taxon>
        <taxon>Ilex</taxon>
    </lineage>
</organism>
<comment type="caution">
    <text evidence="2">The sequence shown here is derived from an EMBL/GenBank/DDBJ whole genome shotgun (WGS) entry which is preliminary data.</text>
</comment>
<protein>
    <submittedName>
        <fullName evidence="2">Uncharacterized protein</fullName>
    </submittedName>
</protein>
<accession>A0ABC8QWR9</accession>
<evidence type="ECO:0000313" key="2">
    <source>
        <dbReference type="EMBL" id="CAK9136022.1"/>
    </source>
</evidence>
<dbReference type="InterPro" id="IPR036420">
    <property type="entry name" value="BRCT_dom_sf"/>
</dbReference>
<dbReference type="Proteomes" id="UP001642360">
    <property type="component" value="Unassembled WGS sequence"/>
</dbReference>
<name>A0ABC8QWR9_9AQUA</name>
<proteinExistence type="predicted"/>
<gene>
    <name evidence="2" type="ORF">ILEXP_LOCUS2983</name>
</gene>
<dbReference type="InterPro" id="IPR010613">
    <property type="entry name" value="PES"/>
</dbReference>
<evidence type="ECO:0000256" key="1">
    <source>
        <dbReference type="ARBA" id="ARBA00004123"/>
    </source>
</evidence>
<dbReference type="PANTHER" id="PTHR12221">
    <property type="entry name" value="PESCADILLO - RELATED"/>
    <property type="match status" value="1"/>
</dbReference>
<reference evidence="2 3" key="1">
    <citation type="submission" date="2024-02" db="EMBL/GenBank/DDBJ databases">
        <authorList>
            <person name="Vignale AGUSTIN F."/>
            <person name="Sosa J E."/>
            <person name="Modenutti C."/>
        </authorList>
    </citation>
    <scope>NUCLEOTIDE SEQUENCE [LARGE SCALE GENOMIC DNA]</scope>
</reference>
<dbReference type="GO" id="GO:0005634">
    <property type="term" value="C:nucleus"/>
    <property type="evidence" value="ECO:0007669"/>
    <property type="project" value="UniProtKB-SubCell"/>
</dbReference>
<dbReference type="AlphaFoldDB" id="A0ABC8QWR9"/>
<keyword evidence="3" id="KW-1185">Reference proteome</keyword>
<comment type="subcellular location">
    <subcellularLocation>
        <location evidence="1">Nucleus</location>
    </subcellularLocation>
</comment>
<dbReference type="PANTHER" id="PTHR12221:SF6">
    <property type="entry name" value="PESCADILLO HOMOLOG"/>
    <property type="match status" value="1"/>
</dbReference>
<evidence type="ECO:0000313" key="3">
    <source>
        <dbReference type="Proteomes" id="UP001642360"/>
    </source>
</evidence>
<sequence>MVHLFAALPAIEREKIEVKSVHNCRSSPLLCHPPVQAEVEGQKITWLTPHASQQVLPEDVDFKIMLTFLEFYETLLAFINFRLYHSINVKYPPILDPRLEALAADLYALSRYFDASSKGPTVGSQADSSCGYEQVEDKQASAKLDESELRLAQPQHQLPFNEPGALMHLVEDAAGKDEDDEETGEYIVPHFNVNWVPRDSLLFVIPAFGGVVSWEGEGAPLEESDQSITHQVVDKPTQGRRFLSREYVQPHSSTCYNFLEVLIVISGLWVSKFFDASNGSSATFIAFVDNEAEGYVPEYAETIKQLQAAARKKFFQYQVWEKKIWMILRMYWSKVLSAGLKLLKLPRKRGTYSLPLDLN</sequence>